<dbReference type="Proteomes" id="UP001419268">
    <property type="component" value="Unassembled WGS sequence"/>
</dbReference>
<dbReference type="EMBL" id="JBBNAG010000004">
    <property type="protein sequence ID" value="KAK9140041.1"/>
    <property type="molecule type" value="Genomic_DNA"/>
</dbReference>
<organism evidence="1 2">
    <name type="scientific">Stephania cephalantha</name>
    <dbReference type="NCBI Taxonomy" id="152367"/>
    <lineage>
        <taxon>Eukaryota</taxon>
        <taxon>Viridiplantae</taxon>
        <taxon>Streptophyta</taxon>
        <taxon>Embryophyta</taxon>
        <taxon>Tracheophyta</taxon>
        <taxon>Spermatophyta</taxon>
        <taxon>Magnoliopsida</taxon>
        <taxon>Ranunculales</taxon>
        <taxon>Menispermaceae</taxon>
        <taxon>Menispermoideae</taxon>
        <taxon>Cissampelideae</taxon>
        <taxon>Stephania</taxon>
    </lineage>
</organism>
<keyword evidence="2" id="KW-1185">Reference proteome</keyword>
<accession>A0AAP0JU52</accession>
<evidence type="ECO:0000313" key="2">
    <source>
        <dbReference type="Proteomes" id="UP001419268"/>
    </source>
</evidence>
<protein>
    <submittedName>
        <fullName evidence="1">Uncharacterized protein</fullName>
    </submittedName>
</protein>
<dbReference type="AlphaFoldDB" id="A0AAP0JU52"/>
<name>A0AAP0JU52_9MAGN</name>
<sequence>MTSYVNENVPHSGVGHWLAHTILCKNLGDSSDADLKTHLMVVVVSKGVVLAELTWNIRGKELLWHADQWKANGGLPRGSSWPDKKNHAITWRRCGRK</sequence>
<reference evidence="1 2" key="1">
    <citation type="submission" date="2024-01" db="EMBL/GenBank/DDBJ databases">
        <title>Genome assemblies of Stephania.</title>
        <authorList>
            <person name="Yang L."/>
        </authorList>
    </citation>
    <scope>NUCLEOTIDE SEQUENCE [LARGE SCALE GENOMIC DNA]</scope>
    <source>
        <strain evidence="1">JXDWG</strain>
        <tissue evidence="1">Leaf</tissue>
    </source>
</reference>
<evidence type="ECO:0000313" key="1">
    <source>
        <dbReference type="EMBL" id="KAK9140041.1"/>
    </source>
</evidence>
<gene>
    <name evidence="1" type="ORF">Scep_009722</name>
</gene>
<proteinExistence type="predicted"/>
<comment type="caution">
    <text evidence="1">The sequence shown here is derived from an EMBL/GenBank/DDBJ whole genome shotgun (WGS) entry which is preliminary data.</text>
</comment>